<sequence>MTEPVKPEEKPDNARTLGIGFIVGVIVAVLALEYYGYIRHSDASDAARIDQFNLMELSENVDLKVSDKESGKLAFCSDGYLLMRPDNNKPVAGILVDSHNRAVRCKPGMSDE</sequence>
<comment type="caution">
    <text evidence="2">The sequence shown here is derived from an EMBL/GenBank/DDBJ whole genome shotgun (WGS) entry which is preliminary data.</text>
</comment>
<evidence type="ECO:0000256" key="1">
    <source>
        <dbReference type="SAM" id="Phobius"/>
    </source>
</evidence>
<keyword evidence="1" id="KW-0472">Membrane</keyword>
<keyword evidence="1" id="KW-1133">Transmembrane helix</keyword>
<gene>
    <name evidence="2" type="ORF">OUO13_04625</name>
</gene>
<keyword evidence="1" id="KW-0812">Transmembrane</keyword>
<evidence type="ECO:0000313" key="3">
    <source>
        <dbReference type="Proteomes" id="UP001150830"/>
    </source>
</evidence>
<evidence type="ECO:0000313" key="2">
    <source>
        <dbReference type="EMBL" id="MCY0964463.1"/>
    </source>
</evidence>
<keyword evidence="3" id="KW-1185">Reference proteome</keyword>
<feature type="transmembrane region" description="Helical" evidence="1">
    <location>
        <begin position="17"/>
        <end position="38"/>
    </location>
</feature>
<dbReference type="Proteomes" id="UP001150830">
    <property type="component" value="Unassembled WGS sequence"/>
</dbReference>
<proteinExistence type="predicted"/>
<accession>A0A9X3ISS3</accession>
<dbReference type="AlphaFoldDB" id="A0A9X3ISS3"/>
<organism evidence="2 3">
    <name type="scientific">Parathalassolituus penaei</name>
    <dbReference type="NCBI Taxonomy" id="2997323"/>
    <lineage>
        <taxon>Bacteria</taxon>
        <taxon>Pseudomonadati</taxon>
        <taxon>Pseudomonadota</taxon>
        <taxon>Gammaproteobacteria</taxon>
        <taxon>Oceanospirillales</taxon>
        <taxon>Oceanospirillaceae</taxon>
        <taxon>Parathalassolituus</taxon>
    </lineage>
</organism>
<dbReference type="RefSeq" id="WP_283172679.1">
    <property type="nucleotide sequence ID" value="NZ_JAPNOA010000016.1"/>
</dbReference>
<reference evidence="2" key="1">
    <citation type="submission" date="2022-11" db="EMBL/GenBank/DDBJ databases">
        <title>Parathalassolutuus dongxingensis gen. nov., sp. nov., a novel member of family Oceanospirillaceae isolated from a coastal shrimp pond in Guangxi, China.</title>
        <authorList>
            <person name="Chen H."/>
        </authorList>
    </citation>
    <scope>NUCLEOTIDE SEQUENCE</scope>
    <source>
        <strain evidence="2">G-43</strain>
    </source>
</reference>
<dbReference type="EMBL" id="JAPNOA010000016">
    <property type="protein sequence ID" value="MCY0964463.1"/>
    <property type="molecule type" value="Genomic_DNA"/>
</dbReference>
<name>A0A9X3ISS3_9GAMM</name>
<protein>
    <submittedName>
        <fullName evidence="2">Uncharacterized protein</fullName>
    </submittedName>
</protein>